<dbReference type="Proteomes" id="UP001576780">
    <property type="component" value="Unassembled WGS sequence"/>
</dbReference>
<evidence type="ECO:0000259" key="1">
    <source>
        <dbReference type="Pfam" id="PF00535"/>
    </source>
</evidence>
<name>A0ABV4WJX1_9CYAN</name>
<feature type="domain" description="Glycosyltransferase 2-like" evidence="1">
    <location>
        <begin position="26"/>
        <end position="135"/>
    </location>
</feature>
<keyword evidence="2" id="KW-0328">Glycosyltransferase</keyword>
<dbReference type="GO" id="GO:0016757">
    <property type="term" value="F:glycosyltransferase activity"/>
    <property type="evidence" value="ECO:0007669"/>
    <property type="project" value="UniProtKB-KW"/>
</dbReference>
<reference evidence="2 3" key="1">
    <citation type="submission" date="2024-09" db="EMBL/GenBank/DDBJ databases">
        <title>Floridaenema gen nov. (Aerosakkonemataceae, Aerosakkonematales ord. nov., Cyanobacteria) from benthic tropical and subtropical fresh waters, with the description of four new species.</title>
        <authorList>
            <person name="Moretto J.A."/>
            <person name="Berthold D.E."/>
            <person name="Lefler F.W."/>
            <person name="Huang I.-S."/>
            <person name="Laughinghouse H. IV."/>
        </authorList>
    </citation>
    <scope>NUCLEOTIDE SEQUENCE [LARGE SCALE GENOMIC DNA]</scope>
    <source>
        <strain evidence="2 3">BLCC-F167</strain>
    </source>
</reference>
<dbReference type="EC" id="2.4.-.-" evidence="2"/>
<dbReference type="RefSeq" id="WP_413277785.1">
    <property type="nucleotide sequence ID" value="NZ_JBHFNT010000107.1"/>
</dbReference>
<protein>
    <submittedName>
        <fullName evidence="2">Glycosyltransferase family 2 protein</fullName>
        <ecNumber evidence="2">2.4.-.-</ecNumber>
    </submittedName>
</protein>
<comment type="caution">
    <text evidence="2">The sequence shown here is derived from an EMBL/GenBank/DDBJ whole genome shotgun (WGS) entry which is preliminary data.</text>
</comment>
<evidence type="ECO:0000313" key="2">
    <source>
        <dbReference type="EMBL" id="MFB2835371.1"/>
    </source>
</evidence>
<organism evidence="2 3">
    <name type="scientific">Floridaenema evergladense BLCC-F167</name>
    <dbReference type="NCBI Taxonomy" id="3153639"/>
    <lineage>
        <taxon>Bacteria</taxon>
        <taxon>Bacillati</taxon>
        <taxon>Cyanobacteriota</taxon>
        <taxon>Cyanophyceae</taxon>
        <taxon>Oscillatoriophycideae</taxon>
        <taxon>Aerosakkonematales</taxon>
        <taxon>Aerosakkonemataceae</taxon>
        <taxon>Floridanema</taxon>
        <taxon>Floridanema evergladense</taxon>
    </lineage>
</organism>
<sequence length="279" mass="32381">MFGVTVNHFYKENYPPFVKQSTKFAASLLKNCPEVTTVIVIDGSATEDEELRNYCESIGINYLHGGKILSFAEAYNLGVSQLTESWVVTMASDIYVYPTTFTTFREFIETHKDKEIGCLIPYLSRCDFPVQRTTQNQQRYSCYSPIMSLNMNVFPKDVYEKSGGISTNYTGNFNDVDLTLKLQKMGLNIFLVDNYVQHYGRLTLRHGTNVDAHSDWKIFYADYPELKGNSELWSLRLDKFLRHPILKLVFRIAMKVKNKELRNKLHNWVYDMIPVLQKV</sequence>
<dbReference type="Gene3D" id="3.90.550.10">
    <property type="entry name" value="Spore Coat Polysaccharide Biosynthesis Protein SpsA, Chain A"/>
    <property type="match status" value="1"/>
</dbReference>
<dbReference type="InterPro" id="IPR029044">
    <property type="entry name" value="Nucleotide-diphossugar_trans"/>
</dbReference>
<keyword evidence="2" id="KW-0808">Transferase</keyword>
<gene>
    <name evidence="2" type="ORF">ACE1CA_12640</name>
</gene>
<accession>A0ABV4WJX1</accession>
<proteinExistence type="predicted"/>
<dbReference type="Pfam" id="PF00535">
    <property type="entry name" value="Glycos_transf_2"/>
    <property type="match status" value="1"/>
</dbReference>
<evidence type="ECO:0000313" key="3">
    <source>
        <dbReference type="Proteomes" id="UP001576780"/>
    </source>
</evidence>
<dbReference type="EMBL" id="JBHFNT010000107">
    <property type="protein sequence ID" value="MFB2835371.1"/>
    <property type="molecule type" value="Genomic_DNA"/>
</dbReference>
<dbReference type="InterPro" id="IPR001173">
    <property type="entry name" value="Glyco_trans_2-like"/>
</dbReference>
<keyword evidence="3" id="KW-1185">Reference proteome</keyword>
<dbReference type="SUPFAM" id="SSF53448">
    <property type="entry name" value="Nucleotide-diphospho-sugar transferases"/>
    <property type="match status" value="1"/>
</dbReference>